<gene>
    <name evidence="2" type="ORF">BBD42_27825</name>
</gene>
<dbReference type="AlphaFoldDB" id="A0A1B2DQ90"/>
<keyword evidence="1" id="KW-0472">Membrane</keyword>
<proteinExistence type="predicted"/>
<keyword evidence="1" id="KW-0812">Transmembrane</keyword>
<evidence type="ECO:0000256" key="1">
    <source>
        <dbReference type="SAM" id="Phobius"/>
    </source>
</evidence>
<dbReference type="EMBL" id="CP016808">
    <property type="protein sequence ID" value="ANY69884.1"/>
    <property type="molecule type" value="Genomic_DNA"/>
</dbReference>
<sequence length="109" mass="13007">MVKSQKGLGFQAKWVFASTDGCRCFFFLIFRLHYVHSQIIKQVHTDFKQEVIHPCIMKKIAYRSMRQMKSLLKRRKKNKETPRLPGHNGSFFYFIFSFVSVQLQLVNPY</sequence>
<name>A0A1B2DQ90_9BACL</name>
<reference evidence="2" key="1">
    <citation type="submission" date="2016-08" db="EMBL/GenBank/DDBJ databases">
        <title>Complete Genome Seqeunce of Paenibacillus sp. BIHB 4019 from tea rhizoplane.</title>
        <authorList>
            <person name="Thakur R."/>
            <person name="Swarnkar M.K."/>
            <person name="Gulati A."/>
        </authorList>
    </citation>
    <scope>NUCLEOTIDE SEQUENCE [LARGE SCALE GENOMIC DNA]</scope>
    <source>
        <strain evidence="2">BIHB4019</strain>
    </source>
</reference>
<evidence type="ECO:0000313" key="2">
    <source>
        <dbReference type="EMBL" id="ANY69884.1"/>
    </source>
</evidence>
<protein>
    <submittedName>
        <fullName evidence="2">Uncharacterized protein</fullName>
    </submittedName>
</protein>
<keyword evidence="1" id="KW-1133">Transmembrane helix</keyword>
<feature type="transmembrane region" description="Helical" evidence="1">
    <location>
        <begin position="84"/>
        <end position="105"/>
    </location>
</feature>
<organism evidence="2">
    <name type="scientific">Paenibacillus sp. BIHB 4019</name>
    <dbReference type="NCBI Taxonomy" id="1870819"/>
    <lineage>
        <taxon>Bacteria</taxon>
        <taxon>Bacillati</taxon>
        <taxon>Bacillota</taxon>
        <taxon>Bacilli</taxon>
        <taxon>Bacillales</taxon>
        <taxon>Paenibacillaceae</taxon>
        <taxon>Paenibacillus</taxon>
    </lineage>
</organism>
<accession>A0A1B2DQ90</accession>